<evidence type="ECO:0000313" key="4">
    <source>
        <dbReference type="Proteomes" id="UP000524246"/>
    </source>
</evidence>
<gene>
    <name evidence="3" type="primary">amrB</name>
    <name evidence="3" type="ORF">GYA55_07895</name>
</gene>
<dbReference type="NCBIfam" id="TIGR04336">
    <property type="entry name" value="AmmeMemoSam_B"/>
    <property type="match status" value="1"/>
</dbReference>
<dbReference type="InterPro" id="IPR027485">
    <property type="entry name" value="AMMECR1_N"/>
</dbReference>
<dbReference type="Gene3D" id="3.40.830.10">
    <property type="entry name" value="LigB-like"/>
    <property type="match status" value="1"/>
</dbReference>
<feature type="domain" description="AMMECR1" evidence="2">
    <location>
        <begin position="307"/>
        <end position="486"/>
    </location>
</feature>
<organism evidence="3 4">
    <name type="scientific">SAR324 cluster bacterium</name>
    <dbReference type="NCBI Taxonomy" id="2024889"/>
    <lineage>
        <taxon>Bacteria</taxon>
        <taxon>Deltaproteobacteria</taxon>
        <taxon>SAR324 cluster</taxon>
    </lineage>
</organism>
<dbReference type="PANTHER" id="PTHR11060:SF0">
    <property type="entry name" value="PROTEIN MEMO1"/>
    <property type="match status" value="1"/>
</dbReference>
<dbReference type="CDD" id="cd07361">
    <property type="entry name" value="MEMO_like"/>
    <property type="match status" value="1"/>
</dbReference>
<dbReference type="PROSITE" id="PS51112">
    <property type="entry name" value="AMMECR1"/>
    <property type="match status" value="1"/>
</dbReference>
<comment type="similarity">
    <text evidence="1">Belongs to the MEMO1 family.</text>
</comment>
<dbReference type="Proteomes" id="UP000524246">
    <property type="component" value="Unassembled WGS sequence"/>
</dbReference>
<dbReference type="Gene3D" id="3.30.1490.150">
    <property type="entry name" value="Hypothetical protein ph0010, domain 2"/>
    <property type="match status" value="1"/>
</dbReference>
<name>A0A7X9ILK2_9DELT</name>
<protein>
    <submittedName>
        <fullName evidence="3">AmmeMemoRadiSam system protein B</fullName>
    </submittedName>
</protein>
<accession>A0A7X9ILK2</accession>
<comment type="caution">
    <text evidence="3">The sequence shown here is derived from an EMBL/GenBank/DDBJ whole genome shotgun (WGS) entry which is preliminary data.</text>
</comment>
<dbReference type="NCBIfam" id="TIGR00296">
    <property type="entry name" value="TIGR00296 family protein"/>
    <property type="match status" value="1"/>
</dbReference>
<dbReference type="Pfam" id="PF01875">
    <property type="entry name" value="Memo"/>
    <property type="match status" value="1"/>
</dbReference>
<evidence type="ECO:0000313" key="3">
    <source>
        <dbReference type="EMBL" id="NMC63075.1"/>
    </source>
</evidence>
<proteinExistence type="inferred from homology"/>
<dbReference type="PANTHER" id="PTHR11060">
    <property type="entry name" value="PROTEIN MEMO1"/>
    <property type="match status" value="1"/>
</dbReference>
<dbReference type="EMBL" id="JAAZON010000347">
    <property type="protein sequence ID" value="NMC63075.1"/>
    <property type="molecule type" value="Genomic_DNA"/>
</dbReference>
<dbReference type="NCBIfam" id="TIGR04335">
    <property type="entry name" value="AmmeMemoSam_A"/>
    <property type="match status" value="1"/>
</dbReference>
<dbReference type="AlphaFoldDB" id="A0A7X9ILK2"/>
<dbReference type="Gene3D" id="3.30.700.20">
    <property type="entry name" value="Hypothetical protein ph0010, domain 1"/>
    <property type="match status" value="1"/>
</dbReference>
<sequence length="486" mass="54238">MLRGILYISILLVVLVNVALVLADRPNQERSQKSLVAGQFYPAKPQELGNYIDKLLKPMKEGNTPKKVRAIIVPHAGYEFSASTAAFAYQALGAEFRRFVILAVNHSSGISPFKAALPDAQAFETPLGKIRVSSETAKLEKHALFSRVPGAFGSHIIEVQLPFLQRKYQDFEIIPIVLNELNEKEVLELSSLLDSILDEQSALIISSDLSHYHAYDRAKELDMNCIKAIESINIGQASRCEACGIYAILILLEIAKDRNWSAQILDYRNSGDVTGTRDSVVGYSAIVFFEGQKASESSPSPLVERGNLGKDVLKLSRQTLENFIRSKEKPLQVKDLQKELEVKRGCFVTLKKNGQLRGCIGSILPEQSIARCVVDNTINAAVNDHRFNRVEEAELSSIDIEVSLLTVPKSLPHKDPQELLQKLEPRKHGVILKKGMHSATFLPQVWEELSDKQEFLRHLCLKGGMSLDCWKDAETQVLVYEAEVFS</sequence>
<dbReference type="Pfam" id="PF01871">
    <property type="entry name" value="AMMECR1"/>
    <property type="match status" value="1"/>
</dbReference>
<dbReference type="InterPro" id="IPR002733">
    <property type="entry name" value="AMMECR1_domain"/>
</dbReference>
<dbReference type="SUPFAM" id="SSF143447">
    <property type="entry name" value="AMMECR1-like"/>
    <property type="match status" value="1"/>
</dbReference>
<dbReference type="InterPro" id="IPR023473">
    <property type="entry name" value="AMMECR1"/>
</dbReference>
<evidence type="ECO:0000259" key="2">
    <source>
        <dbReference type="PROSITE" id="PS51112"/>
    </source>
</evidence>
<dbReference type="InterPro" id="IPR027623">
    <property type="entry name" value="AmmeMemoSam_A"/>
</dbReference>
<evidence type="ECO:0000256" key="1">
    <source>
        <dbReference type="ARBA" id="ARBA00006315"/>
    </source>
</evidence>
<dbReference type="InterPro" id="IPR036071">
    <property type="entry name" value="AMMECR1_dom_sf"/>
</dbReference>
<reference evidence="3 4" key="1">
    <citation type="journal article" date="2020" name="Biotechnol. Biofuels">
        <title>New insights from the biogas microbiome by comprehensive genome-resolved metagenomics of nearly 1600 species originating from multiple anaerobic digesters.</title>
        <authorList>
            <person name="Campanaro S."/>
            <person name="Treu L."/>
            <person name="Rodriguez-R L.M."/>
            <person name="Kovalovszki A."/>
            <person name="Ziels R.M."/>
            <person name="Maus I."/>
            <person name="Zhu X."/>
            <person name="Kougias P.G."/>
            <person name="Basile A."/>
            <person name="Luo G."/>
            <person name="Schluter A."/>
            <person name="Konstantinidis K.T."/>
            <person name="Angelidaki I."/>
        </authorList>
    </citation>
    <scope>NUCLEOTIDE SEQUENCE [LARGE SCALE GENOMIC DNA]</scope>
    <source>
        <strain evidence="3">AS27yjCOA_65</strain>
    </source>
</reference>
<dbReference type="InterPro" id="IPR002737">
    <property type="entry name" value="MEMO1_fam"/>
</dbReference>